<proteinExistence type="predicted"/>
<dbReference type="RefSeq" id="WP_377875536.1">
    <property type="nucleotide sequence ID" value="NZ_JBHMAY010000082.1"/>
</dbReference>
<keyword evidence="2" id="KW-1185">Reference proteome</keyword>
<accession>A0ABV7QXJ1</accession>
<reference evidence="2" key="1">
    <citation type="journal article" date="2019" name="Int. J. Syst. Evol. Microbiol.">
        <title>The Global Catalogue of Microorganisms (GCM) 10K type strain sequencing project: providing services to taxonomists for standard genome sequencing and annotation.</title>
        <authorList>
            <consortium name="The Broad Institute Genomics Platform"/>
            <consortium name="The Broad Institute Genome Sequencing Center for Infectious Disease"/>
            <person name="Wu L."/>
            <person name="Ma J."/>
        </authorList>
    </citation>
    <scope>NUCLEOTIDE SEQUENCE [LARGE SCALE GENOMIC DNA]</scope>
    <source>
        <strain evidence="2">CGMCC 4.7682</strain>
    </source>
</reference>
<organism evidence="1 2">
    <name type="scientific">Amycolatopsis halotolerans</name>
    <dbReference type="NCBI Taxonomy" id="330083"/>
    <lineage>
        <taxon>Bacteria</taxon>
        <taxon>Bacillati</taxon>
        <taxon>Actinomycetota</taxon>
        <taxon>Actinomycetes</taxon>
        <taxon>Pseudonocardiales</taxon>
        <taxon>Pseudonocardiaceae</taxon>
        <taxon>Amycolatopsis</taxon>
    </lineage>
</organism>
<name>A0ABV7QXJ1_9PSEU</name>
<comment type="caution">
    <text evidence="1">The sequence shown here is derived from an EMBL/GenBank/DDBJ whole genome shotgun (WGS) entry which is preliminary data.</text>
</comment>
<dbReference type="EMBL" id="JBHRWI010000067">
    <property type="protein sequence ID" value="MFC3516640.1"/>
    <property type="molecule type" value="Genomic_DNA"/>
</dbReference>
<evidence type="ECO:0000313" key="2">
    <source>
        <dbReference type="Proteomes" id="UP001595764"/>
    </source>
</evidence>
<gene>
    <name evidence="1" type="ORF">ACFORO_41195</name>
</gene>
<dbReference type="Proteomes" id="UP001595764">
    <property type="component" value="Unassembled WGS sequence"/>
</dbReference>
<sequence length="106" mass="10995">MSAVAMLAAALGVVAAVPEPRSIGSRRRRALLPVLLADRLMLTMTQSIAGYAIAVLILSLGQIGLAVQFGATFAVLASQWLSPPGFCSPLPSRPSLDVFVSDSTIS</sequence>
<protein>
    <submittedName>
        <fullName evidence="1">Uncharacterized protein</fullName>
    </submittedName>
</protein>
<evidence type="ECO:0000313" key="1">
    <source>
        <dbReference type="EMBL" id="MFC3516640.1"/>
    </source>
</evidence>